<dbReference type="KEGG" id="mflg:ABS361_16585"/>
<protein>
    <submittedName>
        <fullName evidence="1">Uncharacterized protein</fullName>
    </submittedName>
</protein>
<gene>
    <name evidence="1" type="ORF">ABS361_16585</name>
</gene>
<reference evidence="1" key="1">
    <citation type="submission" date="2024-06" db="EMBL/GenBank/DDBJ databases">
        <title>Methylostella associata gen. nov., sp. nov., a novel Ancalomicrobiaceae-affiliated facultatively methylotrophic bacteria that feed on methanotrophs of the genus Methylococcus.</title>
        <authorList>
            <person name="Saltykova V."/>
            <person name="Danilova O.V."/>
            <person name="Oshkin I.Y."/>
            <person name="Belova S.E."/>
            <person name="Pimenov N.V."/>
            <person name="Dedysh S.N."/>
        </authorList>
    </citation>
    <scope>NUCLEOTIDE SEQUENCE</scope>
    <source>
        <strain evidence="1">S20</strain>
    </source>
</reference>
<evidence type="ECO:0000313" key="1">
    <source>
        <dbReference type="EMBL" id="XBY43678.1"/>
    </source>
</evidence>
<dbReference type="EMBL" id="CP158568">
    <property type="protein sequence ID" value="XBY43678.1"/>
    <property type="molecule type" value="Genomic_DNA"/>
</dbReference>
<dbReference type="RefSeq" id="WP_407048779.1">
    <property type="nucleotide sequence ID" value="NZ_CP158568.1"/>
</dbReference>
<dbReference type="AlphaFoldDB" id="A0AAU7XAI1"/>
<proteinExistence type="predicted"/>
<organism evidence="1">
    <name type="scientific">Methyloraptor flagellatus</name>
    <dbReference type="NCBI Taxonomy" id="3162530"/>
    <lineage>
        <taxon>Bacteria</taxon>
        <taxon>Pseudomonadati</taxon>
        <taxon>Pseudomonadota</taxon>
        <taxon>Alphaproteobacteria</taxon>
        <taxon>Hyphomicrobiales</taxon>
        <taxon>Ancalomicrobiaceae</taxon>
        <taxon>Methyloraptor</taxon>
    </lineage>
</organism>
<accession>A0AAU7XAI1</accession>
<sequence>MAPTENSGLALPAEIEGALNAHRRMIELIVTLLGELRGDALALVQDIERRVGYRDHHEDPGSEPDAAFAVEQASEDELRRLLRNIRDAVDFKTFSDR</sequence>
<name>A0AAU7XAI1_9HYPH</name>